<evidence type="ECO:0000256" key="1">
    <source>
        <dbReference type="SAM" id="SignalP"/>
    </source>
</evidence>
<keyword evidence="1" id="KW-0732">Signal</keyword>
<name>A0A5J5D1R8_9PERO</name>
<feature type="signal peptide" evidence="1">
    <location>
        <begin position="1"/>
        <end position="21"/>
    </location>
</feature>
<evidence type="ECO:0000313" key="2">
    <source>
        <dbReference type="EMBL" id="KAA8586696.1"/>
    </source>
</evidence>
<evidence type="ECO:0000313" key="3">
    <source>
        <dbReference type="Proteomes" id="UP000327493"/>
    </source>
</evidence>
<keyword evidence="3" id="KW-1185">Reference proteome</keyword>
<dbReference type="EMBL" id="VOFY01000013">
    <property type="protein sequence ID" value="KAA8586696.1"/>
    <property type="molecule type" value="Genomic_DNA"/>
</dbReference>
<dbReference type="Proteomes" id="UP000327493">
    <property type="component" value="Chromosome 13"/>
</dbReference>
<protein>
    <submittedName>
        <fullName evidence="2">Uncharacterized protein</fullName>
    </submittedName>
</protein>
<dbReference type="AlphaFoldDB" id="A0A5J5D1R8"/>
<organism evidence="2 3">
    <name type="scientific">Etheostoma spectabile</name>
    <name type="common">orangethroat darter</name>
    <dbReference type="NCBI Taxonomy" id="54343"/>
    <lineage>
        <taxon>Eukaryota</taxon>
        <taxon>Metazoa</taxon>
        <taxon>Chordata</taxon>
        <taxon>Craniata</taxon>
        <taxon>Vertebrata</taxon>
        <taxon>Euteleostomi</taxon>
        <taxon>Actinopterygii</taxon>
        <taxon>Neopterygii</taxon>
        <taxon>Teleostei</taxon>
        <taxon>Neoteleostei</taxon>
        <taxon>Acanthomorphata</taxon>
        <taxon>Eupercaria</taxon>
        <taxon>Perciformes</taxon>
        <taxon>Percoidei</taxon>
        <taxon>Percidae</taxon>
        <taxon>Etheostomatinae</taxon>
        <taxon>Etheostoma</taxon>
    </lineage>
</organism>
<comment type="caution">
    <text evidence="2">The sequence shown here is derived from an EMBL/GenBank/DDBJ whole genome shotgun (WGS) entry which is preliminary data.</text>
</comment>
<reference evidence="2 3" key="1">
    <citation type="submission" date="2019-08" db="EMBL/GenBank/DDBJ databases">
        <title>A chromosome-level genome assembly, high-density linkage maps, and genome scans reveal the genomic architecture of hybrid incompatibilities underlying speciation via character displacement in darters (Percidae: Etheostominae).</title>
        <authorList>
            <person name="Moran R.L."/>
            <person name="Catchen J.M."/>
            <person name="Fuller R.C."/>
        </authorList>
    </citation>
    <scope>NUCLEOTIDE SEQUENCE [LARGE SCALE GENOMIC DNA]</scope>
    <source>
        <strain evidence="2">EspeVRDwgs_2016</strain>
        <tissue evidence="2">Muscle</tissue>
    </source>
</reference>
<feature type="chain" id="PRO_5023839140" evidence="1">
    <location>
        <begin position="22"/>
        <end position="84"/>
    </location>
</feature>
<accession>A0A5J5D1R8</accession>
<sequence>MIITDGSHLAAVLGFLRAALGCQVTKHTADRVHSWLHLYHTWRLDPRSRWGPRHVTSLNWSMFLTRTTLPLREGRSLGEGTKRV</sequence>
<gene>
    <name evidence="2" type="ORF">FQN60_000532</name>
</gene>
<proteinExistence type="predicted"/>